<gene>
    <name evidence="4" type="ORF">LCGC14_1435900</name>
</gene>
<dbReference type="SUPFAM" id="SSF53448">
    <property type="entry name" value="Nucleotide-diphospho-sugar transferases"/>
    <property type="match status" value="2"/>
</dbReference>
<dbReference type="Gene3D" id="3.90.550.10">
    <property type="entry name" value="Spore Coat Polysaccharide Biosynthesis Protein SpsA, Chain A"/>
    <property type="match status" value="3"/>
</dbReference>
<dbReference type="InterPro" id="IPR050834">
    <property type="entry name" value="Glycosyltransf_2"/>
</dbReference>
<organism evidence="4">
    <name type="scientific">marine sediment metagenome</name>
    <dbReference type="NCBI Taxonomy" id="412755"/>
    <lineage>
        <taxon>unclassified sequences</taxon>
        <taxon>metagenomes</taxon>
        <taxon>ecological metagenomes</taxon>
    </lineage>
</organism>
<dbReference type="GO" id="GO:0016757">
    <property type="term" value="F:glycosyltransferase activity"/>
    <property type="evidence" value="ECO:0007669"/>
    <property type="project" value="InterPro"/>
</dbReference>
<dbReference type="PANTHER" id="PTHR43685">
    <property type="entry name" value="GLYCOSYLTRANSFERASE"/>
    <property type="match status" value="1"/>
</dbReference>
<feature type="region of interest" description="Disordered" evidence="1">
    <location>
        <begin position="688"/>
        <end position="762"/>
    </location>
</feature>
<evidence type="ECO:0008006" key="5">
    <source>
        <dbReference type="Google" id="ProtNLM"/>
    </source>
</evidence>
<feature type="domain" description="Glycosyltransferase 2-like" evidence="3">
    <location>
        <begin position="154"/>
        <end position="309"/>
    </location>
</feature>
<dbReference type="CDD" id="cd00761">
    <property type="entry name" value="Glyco_tranf_GTA_type"/>
    <property type="match status" value="2"/>
</dbReference>
<dbReference type="InterPro" id="IPR001173">
    <property type="entry name" value="Glyco_trans_2-like"/>
</dbReference>
<dbReference type="InterPro" id="IPR029044">
    <property type="entry name" value="Nucleotide-diphossugar_trans"/>
</dbReference>
<sequence>VCDPEPVDELARRMPGTRFVSTFGNATANLTLTGRVPYAQAREIMLGASVYLATTRETFGISTLQAMAAGVPTAGWDWGGQAEFLGPGGILVTPGDYDALEDAVRSLMADGGTHAQAAREGAEAIGAWQPLMEAYIRAYQRAIDIAERTSPRVSIIVPAYGLDQFLPAALDSVADQTEADWECIVVDDASPDRSGAIADEYAAKDPRFRVIHNETNQYLAGARNTAIAAARGRYILPLDADDLLPTRAVQTLANALDADRTLHVAYGNVLFVDEDGRTPTVYPTYERSPGHSGWPMEFNFEWQAYERNLLPYSSMFRRRAWEQTGGYRTRCRTAEDADFWLRLSSYGFRPAKVTTADTLIYRNREDSMSRQEEGVEWSRWFAWGSRHRRRPPAGWTAGLDSSSGVASKSADHSDVPSLDPSAVAVIIPVGPGHEAIVRDAIDSVEAQTWEQWECIVVNDSGRPLGPLPTWVTVLETPRPASGVAAARNVGIAACHSTWFLPLDADDLLEPTALETWINVANQHPDDILYSDQYQDQQVDGEFNVHEYPDYDPKILLKNGALHAVTALTPVKVWEAVGGYEESTAWEDWAFQIDAAAHGICSRRIARPLFTYRKHRGWRRDENLNELEKSKGEIVRLFPQFWEGGQTLMACNSCPGGKQTTIGGGAIAGGSSMTQRQSAPEGAELLLFPGPRGGGCDPDLYQRDRDQRRRRIGPRGLPRAGRVLTLTGAGPFHRPQGPRDDDASRCGPDLQTAARFPRQGDAP</sequence>
<dbReference type="InterPro" id="IPR001296">
    <property type="entry name" value="Glyco_trans_1"/>
</dbReference>
<proteinExistence type="predicted"/>
<dbReference type="AlphaFoldDB" id="A0A0F9M2Q9"/>
<accession>A0A0F9M2Q9</accession>
<reference evidence="4" key="1">
    <citation type="journal article" date="2015" name="Nature">
        <title>Complex archaea that bridge the gap between prokaryotes and eukaryotes.</title>
        <authorList>
            <person name="Spang A."/>
            <person name="Saw J.H."/>
            <person name="Jorgensen S.L."/>
            <person name="Zaremba-Niedzwiedzka K."/>
            <person name="Martijn J."/>
            <person name="Lind A.E."/>
            <person name="van Eijk R."/>
            <person name="Schleper C."/>
            <person name="Guy L."/>
            <person name="Ettema T.J."/>
        </authorList>
    </citation>
    <scope>NUCLEOTIDE SEQUENCE</scope>
</reference>
<feature type="region of interest" description="Disordered" evidence="1">
    <location>
        <begin position="389"/>
        <end position="415"/>
    </location>
</feature>
<comment type="caution">
    <text evidence="4">The sequence shown here is derived from an EMBL/GenBank/DDBJ whole genome shotgun (WGS) entry which is preliminary data.</text>
</comment>
<evidence type="ECO:0000313" key="4">
    <source>
        <dbReference type="EMBL" id="KKM70920.1"/>
    </source>
</evidence>
<evidence type="ECO:0000259" key="3">
    <source>
        <dbReference type="Pfam" id="PF00535"/>
    </source>
</evidence>
<feature type="domain" description="Glycosyl transferase family 1" evidence="2">
    <location>
        <begin position="27"/>
        <end position="121"/>
    </location>
</feature>
<dbReference type="Pfam" id="PF00535">
    <property type="entry name" value="Glycos_transf_2"/>
    <property type="match status" value="2"/>
</dbReference>
<dbReference type="Pfam" id="PF00534">
    <property type="entry name" value="Glycos_transf_1"/>
    <property type="match status" value="1"/>
</dbReference>
<evidence type="ECO:0000259" key="2">
    <source>
        <dbReference type="Pfam" id="PF00534"/>
    </source>
</evidence>
<feature type="non-terminal residue" evidence="4">
    <location>
        <position position="1"/>
    </location>
</feature>
<name>A0A0F9M2Q9_9ZZZZ</name>
<evidence type="ECO:0000256" key="1">
    <source>
        <dbReference type="SAM" id="MobiDB-lite"/>
    </source>
</evidence>
<dbReference type="PANTHER" id="PTHR43685:SF2">
    <property type="entry name" value="GLYCOSYLTRANSFERASE 2-LIKE DOMAIN-CONTAINING PROTEIN"/>
    <property type="match status" value="1"/>
</dbReference>
<dbReference type="CDD" id="cd03801">
    <property type="entry name" value="GT4_PimA-like"/>
    <property type="match status" value="1"/>
</dbReference>
<dbReference type="SUPFAM" id="SSF53756">
    <property type="entry name" value="UDP-Glycosyltransferase/glycogen phosphorylase"/>
    <property type="match status" value="1"/>
</dbReference>
<protein>
    <recommendedName>
        <fullName evidence="5">Glycosyltransferase 2-like domain-containing protein</fullName>
    </recommendedName>
</protein>
<dbReference type="EMBL" id="LAZR01009727">
    <property type="protein sequence ID" value="KKM70920.1"/>
    <property type="molecule type" value="Genomic_DNA"/>
</dbReference>
<dbReference type="Gene3D" id="3.40.50.2000">
    <property type="entry name" value="Glycogen Phosphorylase B"/>
    <property type="match status" value="1"/>
</dbReference>
<feature type="domain" description="Glycosyltransferase 2-like" evidence="3">
    <location>
        <begin position="425"/>
        <end position="546"/>
    </location>
</feature>